<dbReference type="Pfam" id="PF13455">
    <property type="entry name" value="MUG113"/>
    <property type="match status" value="1"/>
</dbReference>
<evidence type="ECO:0000313" key="5">
    <source>
        <dbReference type="Proteomes" id="UP000182025"/>
    </source>
</evidence>
<keyword evidence="5" id="KW-1185">Reference proteome</keyword>
<gene>
    <name evidence="4" type="ORF">SAMN05216177_106104</name>
</gene>
<dbReference type="InterPro" id="IPR025280">
    <property type="entry name" value="SNIPE"/>
</dbReference>
<feature type="domain" description="Bacteriophage T5 Orf172 DNA-binding" evidence="3">
    <location>
        <begin position="330"/>
        <end position="413"/>
    </location>
</feature>
<dbReference type="EMBL" id="FOXK01000006">
    <property type="protein sequence ID" value="SFP92213.1"/>
    <property type="molecule type" value="Genomic_DNA"/>
</dbReference>
<organism evidence="4 5">
    <name type="scientific">Ectopseudomonas toyotomiensis</name>
    <dbReference type="NCBI Taxonomy" id="554344"/>
    <lineage>
        <taxon>Bacteria</taxon>
        <taxon>Pseudomonadati</taxon>
        <taxon>Pseudomonadota</taxon>
        <taxon>Gammaproteobacteria</taxon>
        <taxon>Pseudomonadales</taxon>
        <taxon>Pseudomonadaceae</taxon>
        <taxon>Ectopseudomonas</taxon>
    </lineage>
</organism>
<dbReference type="RefSeq" id="WP_003119948.1">
    <property type="nucleotide sequence ID" value="NZ_FOXK01000006.1"/>
</dbReference>
<feature type="region of interest" description="Disordered" evidence="2">
    <location>
        <begin position="430"/>
        <end position="452"/>
    </location>
</feature>
<reference evidence="5" key="1">
    <citation type="submission" date="2016-10" db="EMBL/GenBank/DDBJ databases">
        <authorList>
            <person name="Varghese N."/>
            <person name="Submissions S."/>
        </authorList>
    </citation>
    <scope>NUCLEOTIDE SEQUENCE [LARGE SCALE GENOMIC DNA]</scope>
    <source>
        <strain evidence="5">JCM 15604</strain>
    </source>
</reference>
<evidence type="ECO:0000256" key="1">
    <source>
        <dbReference type="SAM" id="Coils"/>
    </source>
</evidence>
<dbReference type="AlphaFoldDB" id="A0A1I5UA99"/>
<dbReference type="OrthoDB" id="9811665at2"/>
<feature type="coiled-coil region" evidence="1">
    <location>
        <begin position="16"/>
        <end position="86"/>
    </location>
</feature>
<evidence type="ECO:0000259" key="3">
    <source>
        <dbReference type="SMART" id="SM00974"/>
    </source>
</evidence>
<dbReference type="SMART" id="SM00974">
    <property type="entry name" value="T5orf172"/>
    <property type="match status" value="1"/>
</dbReference>
<feature type="compositionally biased region" description="Polar residues" evidence="2">
    <location>
        <begin position="440"/>
        <end position="452"/>
    </location>
</feature>
<name>A0A1I5UA99_9GAMM</name>
<dbReference type="Proteomes" id="UP000182025">
    <property type="component" value="Unassembled WGS sequence"/>
</dbReference>
<keyword evidence="1" id="KW-0175">Coiled coil</keyword>
<accession>A0A1I5UA99</accession>
<feature type="coiled-coil region" evidence="1">
    <location>
        <begin position="221"/>
        <end position="283"/>
    </location>
</feature>
<dbReference type="Pfam" id="PF13250">
    <property type="entry name" value="SNIPE"/>
    <property type="match status" value="1"/>
</dbReference>
<sequence>MALSDYWKGPEHRRRADDLDLQLTDLQARYQQLQALTRQIGAMEVVEVKNLIAQEKRKLAAVHQEVQRAEQDAAALAQRSSDLQREILVWEETLLLESFALYEPKFKLNSSHEYKARLVGVREQQKALIKSGTAASGNTNWEVNGSKVEGRKLVNDMIKLVLRSFNNEADYCVDNVKFDNVELGEKRILKSFETCNRLGRVMSVELSRKYLSLKIDELHLAHEFQVKKQEEKEDAKRAREELREQQKLEQEIRAAREKIAKERKHFATAMRELQARLEKAQSEEERAPLVAKLAEIEAGRAALESEEKLIDYREQNAKAGYVYVISNVGAFGEGIYKIGMTRRLEPMDRVDELGDASVPFWFDVHAMVFSDNAPALEAKLHERFAAGRLNKVNGRKEFFRADIAEIEAVIRENYDAAVEVTHEAPAEQYRESLRMESPKATVQQLEPAAAQS</sequence>
<evidence type="ECO:0000313" key="4">
    <source>
        <dbReference type="EMBL" id="SFP92213.1"/>
    </source>
</evidence>
<protein>
    <submittedName>
        <fullName evidence="4">T5orf172 domain-containing protein</fullName>
    </submittedName>
</protein>
<dbReference type="InterPro" id="IPR018306">
    <property type="entry name" value="Phage_T5_Orf172_DNA-bd"/>
</dbReference>
<evidence type="ECO:0000256" key="2">
    <source>
        <dbReference type="SAM" id="MobiDB-lite"/>
    </source>
</evidence>
<proteinExistence type="predicted"/>
<dbReference type="GeneID" id="300082138"/>